<feature type="domain" description="3-hydroxyisobutyrate dehydrogenase-like NAD-binding" evidence="5">
    <location>
        <begin position="161"/>
        <end position="280"/>
    </location>
</feature>
<dbReference type="RefSeq" id="WP_380842436.1">
    <property type="nucleotide sequence ID" value="NZ_JBHSFP010000014.1"/>
</dbReference>
<gene>
    <name evidence="6" type="ORF">ACFO60_20815</name>
</gene>
<evidence type="ECO:0000256" key="2">
    <source>
        <dbReference type="ARBA" id="ARBA00023002"/>
    </source>
</evidence>
<evidence type="ECO:0000259" key="5">
    <source>
        <dbReference type="Pfam" id="PF14833"/>
    </source>
</evidence>
<dbReference type="Gene3D" id="3.40.50.720">
    <property type="entry name" value="NAD(P)-binding Rossmann-like Domain"/>
    <property type="match status" value="1"/>
</dbReference>
<comment type="similarity">
    <text evidence="1">Belongs to the HIBADH-related family.</text>
</comment>
<dbReference type="Gene3D" id="1.10.1040.10">
    <property type="entry name" value="N-(1-d-carboxylethyl)-l-norvaline Dehydrogenase, domain 2"/>
    <property type="match status" value="1"/>
</dbReference>
<dbReference type="InterPro" id="IPR036291">
    <property type="entry name" value="NAD(P)-bd_dom_sf"/>
</dbReference>
<proteinExistence type="inferred from homology"/>
<feature type="domain" description="6-phosphogluconate dehydrogenase NADP-binding" evidence="4">
    <location>
        <begin position="2"/>
        <end position="158"/>
    </location>
</feature>
<evidence type="ECO:0000259" key="4">
    <source>
        <dbReference type="Pfam" id="PF03446"/>
    </source>
</evidence>
<sequence>MIAVIGLGGMGAGLAHRLLEAGHAVTVHNRTPGRAAPLEAAGARVAASPQDAVAGAEAVLLCLSDEAAVDAVLTADVLDAVKPDSTVVNTGTVSPGHSRLLAGRVAAAGRRFVESALLGNPSQARAGELRVLAAGDAADVERVRPVLEALGHQLLHLGPVGQAAAFKLVFNLLLGAQVASLAEAVAYGVRAGLPRDLLLTAVAASGFSSKVMAFRADIMRERTYEPAAFRAALMEKDLRLALAAAGELGVDLPVAARAAERFAAVVAAGDGDLDAAVLVELAERRPAGERHE</sequence>
<evidence type="ECO:0000313" key="6">
    <source>
        <dbReference type="EMBL" id="MFC4533222.1"/>
    </source>
</evidence>
<name>A0ABV9CKH5_9ACTN</name>
<dbReference type="EC" id="1.1.-.-" evidence="6"/>
<keyword evidence="7" id="KW-1185">Reference proteome</keyword>
<evidence type="ECO:0000256" key="1">
    <source>
        <dbReference type="ARBA" id="ARBA00009080"/>
    </source>
</evidence>
<dbReference type="Pfam" id="PF14833">
    <property type="entry name" value="NAD_binding_11"/>
    <property type="match status" value="1"/>
</dbReference>
<dbReference type="Pfam" id="PF03446">
    <property type="entry name" value="NAD_binding_2"/>
    <property type="match status" value="1"/>
</dbReference>
<dbReference type="InterPro" id="IPR029154">
    <property type="entry name" value="HIBADH-like_NADP-bd"/>
</dbReference>
<accession>A0ABV9CKH5</accession>
<evidence type="ECO:0000256" key="3">
    <source>
        <dbReference type="ARBA" id="ARBA00023027"/>
    </source>
</evidence>
<evidence type="ECO:0000313" key="7">
    <source>
        <dbReference type="Proteomes" id="UP001596004"/>
    </source>
</evidence>
<dbReference type="InterPro" id="IPR015815">
    <property type="entry name" value="HIBADH-related"/>
</dbReference>
<dbReference type="InterPro" id="IPR008927">
    <property type="entry name" value="6-PGluconate_DH-like_C_sf"/>
</dbReference>
<organism evidence="6 7">
    <name type="scientific">Sphaerisporangium dianthi</name>
    <dbReference type="NCBI Taxonomy" id="1436120"/>
    <lineage>
        <taxon>Bacteria</taxon>
        <taxon>Bacillati</taxon>
        <taxon>Actinomycetota</taxon>
        <taxon>Actinomycetes</taxon>
        <taxon>Streptosporangiales</taxon>
        <taxon>Streptosporangiaceae</taxon>
        <taxon>Sphaerisporangium</taxon>
    </lineage>
</organism>
<protein>
    <submittedName>
        <fullName evidence="6">NAD(P)-dependent oxidoreductase</fullName>
        <ecNumber evidence="6">1.1.-.-</ecNumber>
    </submittedName>
</protein>
<comment type="caution">
    <text evidence="6">The sequence shown here is derived from an EMBL/GenBank/DDBJ whole genome shotgun (WGS) entry which is preliminary data.</text>
</comment>
<dbReference type="EMBL" id="JBHSFP010000014">
    <property type="protein sequence ID" value="MFC4533222.1"/>
    <property type="molecule type" value="Genomic_DNA"/>
</dbReference>
<dbReference type="InterPro" id="IPR051265">
    <property type="entry name" value="HIBADH-related_NP60_sf"/>
</dbReference>
<dbReference type="SUPFAM" id="SSF51735">
    <property type="entry name" value="NAD(P)-binding Rossmann-fold domains"/>
    <property type="match status" value="1"/>
</dbReference>
<dbReference type="InterPro" id="IPR006115">
    <property type="entry name" value="6PGDH_NADP-bd"/>
</dbReference>
<keyword evidence="2 6" id="KW-0560">Oxidoreductase</keyword>
<dbReference type="PANTHER" id="PTHR43580">
    <property type="entry name" value="OXIDOREDUCTASE GLYR1-RELATED"/>
    <property type="match status" value="1"/>
</dbReference>
<dbReference type="PANTHER" id="PTHR43580:SF2">
    <property type="entry name" value="CYTOKINE-LIKE NUCLEAR FACTOR N-PAC"/>
    <property type="match status" value="1"/>
</dbReference>
<dbReference type="SUPFAM" id="SSF48179">
    <property type="entry name" value="6-phosphogluconate dehydrogenase C-terminal domain-like"/>
    <property type="match status" value="1"/>
</dbReference>
<dbReference type="PIRSF" id="PIRSF000103">
    <property type="entry name" value="HIBADH"/>
    <property type="match status" value="1"/>
</dbReference>
<dbReference type="GO" id="GO:0016491">
    <property type="term" value="F:oxidoreductase activity"/>
    <property type="evidence" value="ECO:0007669"/>
    <property type="project" value="UniProtKB-KW"/>
</dbReference>
<dbReference type="InterPro" id="IPR013328">
    <property type="entry name" value="6PGD_dom2"/>
</dbReference>
<reference evidence="7" key="1">
    <citation type="journal article" date="2019" name="Int. J. Syst. Evol. Microbiol.">
        <title>The Global Catalogue of Microorganisms (GCM) 10K type strain sequencing project: providing services to taxonomists for standard genome sequencing and annotation.</title>
        <authorList>
            <consortium name="The Broad Institute Genomics Platform"/>
            <consortium name="The Broad Institute Genome Sequencing Center for Infectious Disease"/>
            <person name="Wu L."/>
            <person name="Ma J."/>
        </authorList>
    </citation>
    <scope>NUCLEOTIDE SEQUENCE [LARGE SCALE GENOMIC DNA]</scope>
    <source>
        <strain evidence="7">CGMCC 4.7132</strain>
    </source>
</reference>
<dbReference type="Proteomes" id="UP001596004">
    <property type="component" value="Unassembled WGS sequence"/>
</dbReference>
<keyword evidence="3" id="KW-0520">NAD</keyword>